<dbReference type="OrthoDB" id="9793400at2"/>
<dbReference type="PANTHER" id="PTHR46796">
    <property type="entry name" value="HTH-TYPE TRANSCRIPTIONAL ACTIVATOR RHAS-RELATED"/>
    <property type="match status" value="1"/>
</dbReference>
<dbReference type="Proteomes" id="UP000027725">
    <property type="component" value="Unassembled WGS sequence"/>
</dbReference>
<dbReference type="eggNOG" id="COG2207">
    <property type="taxonomic scope" value="Bacteria"/>
</dbReference>
<dbReference type="AlphaFoldDB" id="A0A074TFF7"/>
<keyword evidence="6" id="KW-1185">Reference proteome</keyword>
<dbReference type="InterPro" id="IPR018060">
    <property type="entry name" value="HTH_AraC"/>
</dbReference>
<name>A0A074TFF7_9RHOB</name>
<dbReference type="InterPro" id="IPR009057">
    <property type="entry name" value="Homeodomain-like_sf"/>
</dbReference>
<evidence type="ECO:0000313" key="5">
    <source>
        <dbReference type="EMBL" id="KEP68885.1"/>
    </source>
</evidence>
<gene>
    <name evidence="5" type="ORF">DL1_08265</name>
</gene>
<evidence type="ECO:0000256" key="2">
    <source>
        <dbReference type="ARBA" id="ARBA00023125"/>
    </source>
</evidence>
<dbReference type="InterPro" id="IPR011051">
    <property type="entry name" value="RmlC_Cupin_sf"/>
</dbReference>
<evidence type="ECO:0000256" key="1">
    <source>
        <dbReference type="ARBA" id="ARBA00023015"/>
    </source>
</evidence>
<dbReference type="EMBL" id="JHEH01000022">
    <property type="protein sequence ID" value="KEP68885.1"/>
    <property type="molecule type" value="Genomic_DNA"/>
</dbReference>
<keyword evidence="3" id="KW-0804">Transcription</keyword>
<reference evidence="5 6" key="1">
    <citation type="submission" date="2014-03" db="EMBL/GenBank/DDBJ databases">
        <title>The draft genome sequence of Thioclava dalianensis DLFJ1-1.</title>
        <authorList>
            <person name="Lai Q."/>
            <person name="Shao Z."/>
        </authorList>
    </citation>
    <scope>NUCLEOTIDE SEQUENCE [LARGE SCALE GENOMIC DNA]</scope>
    <source>
        <strain evidence="5 6">DLFJ1-1</strain>
    </source>
</reference>
<evidence type="ECO:0000313" key="6">
    <source>
        <dbReference type="Proteomes" id="UP000027725"/>
    </source>
</evidence>
<dbReference type="Gene3D" id="1.10.10.60">
    <property type="entry name" value="Homeodomain-like"/>
    <property type="match status" value="1"/>
</dbReference>
<comment type="caution">
    <text evidence="5">The sequence shown here is derived from an EMBL/GenBank/DDBJ whole genome shotgun (WGS) entry which is preliminary data.</text>
</comment>
<dbReference type="InterPro" id="IPR050204">
    <property type="entry name" value="AraC_XylS_family_regulators"/>
</dbReference>
<proteinExistence type="predicted"/>
<keyword evidence="2" id="KW-0238">DNA-binding</keyword>
<dbReference type="SUPFAM" id="SSF46689">
    <property type="entry name" value="Homeodomain-like"/>
    <property type="match status" value="1"/>
</dbReference>
<dbReference type="SMART" id="SM00342">
    <property type="entry name" value="HTH_ARAC"/>
    <property type="match status" value="1"/>
</dbReference>
<dbReference type="GO" id="GO:0003700">
    <property type="term" value="F:DNA-binding transcription factor activity"/>
    <property type="evidence" value="ECO:0007669"/>
    <property type="project" value="InterPro"/>
</dbReference>
<protein>
    <recommendedName>
        <fullName evidence="4">HTH araC/xylS-type domain-containing protein</fullName>
    </recommendedName>
</protein>
<organism evidence="5 6">
    <name type="scientific">Thioclava dalianensis</name>
    <dbReference type="NCBI Taxonomy" id="1185766"/>
    <lineage>
        <taxon>Bacteria</taxon>
        <taxon>Pseudomonadati</taxon>
        <taxon>Pseudomonadota</taxon>
        <taxon>Alphaproteobacteria</taxon>
        <taxon>Rhodobacterales</taxon>
        <taxon>Paracoccaceae</taxon>
        <taxon>Thioclava</taxon>
    </lineage>
</organism>
<accession>A0A074TFF7</accession>
<dbReference type="GO" id="GO:0043565">
    <property type="term" value="F:sequence-specific DNA binding"/>
    <property type="evidence" value="ECO:0007669"/>
    <property type="project" value="InterPro"/>
</dbReference>
<sequence>MSQISINEFRPGSELPQIFSKVRDFKFFGPVQRLRHRRLPPGPRGFTVVAVNSTGHEGTFIEPDRTVLTIVGGGHSEVSVAGARYALKPGDMFRIGKAEWHSRLMPGSDGGAYESYSVIAPAGRSMGEPGEPPGKHVPNYNKCLQLRQLLELSFEIHDVADFVFDTKIALIEALIDEMFMESMSPAAPDRLTPGDQSVQRVLATARDFIAESYSSALTVQEVADAAGVDLRTLQRAFSSWLGQSPRQYIADLRLSALRARLMTAEEATTVTSAALACGLFHFGRTGHAYKQRFGELPSKTLRRARAPIRGGR</sequence>
<dbReference type="PROSITE" id="PS01124">
    <property type="entry name" value="HTH_ARAC_FAMILY_2"/>
    <property type="match status" value="1"/>
</dbReference>
<evidence type="ECO:0000259" key="4">
    <source>
        <dbReference type="PROSITE" id="PS01124"/>
    </source>
</evidence>
<dbReference type="PANTHER" id="PTHR46796:SF12">
    <property type="entry name" value="HTH-TYPE DNA-BINDING TRANSCRIPTIONAL ACTIVATOR EUTR"/>
    <property type="match status" value="1"/>
</dbReference>
<dbReference type="Pfam" id="PF12833">
    <property type="entry name" value="HTH_18"/>
    <property type="match status" value="1"/>
</dbReference>
<dbReference type="SUPFAM" id="SSF51182">
    <property type="entry name" value="RmlC-like cupins"/>
    <property type="match status" value="1"/>
</dbReference>
<keyword evidence="1" id="KW-0805">Transcription regulation</keyword>
<evidence type="ECO:0000256" key="3">
    <source>
        <dbReference type="ARBA" id="ARBA00023163"/>
    </source>
</evidence>
<feature type="domain" description="HTH araC/xylS-type" evidence="4">
    <location>
        <begin position="203"/>
        <end position="303"/>
    </location>
</feature>
<dbReference type="RefSeq" id="WP_051693592.1">
    <property type="nucleotide sequence ID" value="NZ_FOVB01000003.1"/>
</dbReference>